<evidence type="ECO:0000259" key="2">
    <source>
        <dbReference type="Pfam" id="PF12849"/>
    </source>
</evidence>
<feature type="domain" description="PBP" evidence="2">
    <location>
        <begin position="2"/>
        <end position="154"/>
    </location>
</feature>
<dbReference type="Gene3D" id="3.40.190.10">
    <property type="entry name" value="Periplasmic binding protein-like II"/>
    <property type="match status" value="2"/>
</dbReference>
<sequence length="170" mass="18166">MANDGIALIANTQNSVKNVTKEQAEKIFLGEITNWKDVGGSDAPILVQTRETGSGTLATLEEMLLEKKKVVSTATPHASSALIKQAVAASANTVGFDSIGYVDSSVKVISINNITPTAETVKSGSYLLGRSLYVFTKGTPTGDFAKFIDYLKSEDCQKNIVVQEGYISIR</sequence>
<gene>
    <name evidence="3" type="primary">pstS1_19</name>
    <name evidence="3" type="ORF">SDC9_166447</name>
</gene>
<dbReference type="EMBL" id="VSSQ01066564">
    <property type="protein sequence ID" value="MPN19081.1"/>
    <property type="molecule type" value="Genomic_DNA"/>
</dbReference>
<dbReference type="AlphaFoldDB" id="A0A645FWY1"/>
<name>A0A645FWY1_9ZZZZ</name>
<keyword evidence="1" id="KW-0732">Signal</keyword>
<evidence type="ECO:0000313" key="3">
    <source>
        <dbReference type="EMBL" id="MPN19081.1"/>
    </source>
</evidence>
<reference evidence="3" key="1">
    <citation type="submission" date="2019-08" db="EMBL/GenBank/DDBJ databases">
        <authorList>
            <person name="Kucharzyk K."/>
            <person name="Murdoch R.W."/>
            <person name="Higgins S."/>
            <person name="Loffler F."/>
        </authorList>
    </citation>
    <scope>NUCLEOTIDE SEQUENCE</scope>
</reference>
<dbReference type="PANTHER" id="PTHR30570:SF1">
    <property type="entry name" value="PHOSPHATE-BINDING PROTEIN PSTS"/>
    <property type="match status" value="1"/>
</dbReference>
<dbReference type="Pfam" id="PF12849">
    <property type="entry name" value="PBP_like_2"/>
    <property type="match status" value="1"/>
</dbReference>
<dbReference type="PANTHER" id="PTHR30570">
    <property type="entry name" value="PERIPLASMIC PHOSPHATE BINDING COMPONENT OF PHOSPHATE ABC TRANSPORTER"/>
    <property type="match status" value="1"/>
</dbReference>
<dbReference type="InterPro" id="IPR050811">
    <property type="entry name" value="Phosphate_ABC_transporter"/>
</dbReference>
<proteinExistence type="predicted"/>
<comment type="caution">
    <text evidence="3">The sequence shown here is derived from an EMBL/GenBank/DDBJ whole genome shotgun (WGS) entry which is preliminary data.</text>
</comment>
<accession>A0A645FWY1</accession>
<dbReference type="InterPro" id="IPR024370">
    <property type="entry name" value="PBP_domain"/>
</dbReference>
<evidence type="ECO:0000256" key="1">
    <source>
        <dbReference type="ARBA" id="ARBA00022729"/>
    </source>
</evidence>
<dbReference type="SUPFAM" id="SSF53850">
    <property type="entry name" value="Periplasmic binding protein-like II"/>
    <property type="match status" value="1"/>
</dbReference>
<organism evidence="3">
    <name type="scientific">bioreactor metagenome</name>
    <dbReference type="NCBI Taxonomy" id="1076179"/>
    <lineage>
        <taxon>unclassified sequences</taxon>
        <taxon>metagenomes</taxon>
        <taxon>ecological metagenomes</taxon>
    </lineage>
</organism>
<protein>
    <submittedName>
        <fullName evidence="3">Phosphate-binding protein PstS 1</fullName>
    </submittedName>
</protein>